<gene>
    <name evidence="2" type="ORF">EV672_104191</name>
</gene>
<feature type="signal peptide" evidence="1">
    <location>
        <begin position="1"/>
        <end position="41"/>
    </location>
</feature>
<dbReference type="Pfam" id="PF11231">
    <property type="entry name" value="DUF3034"/>
    <property type="match status" value="1"/>
</dbReference>
<dbReference type="InterPro" id="IPR021393">
    <property type="entry name" value="DUF3034"/>
</dbReference>
<proteinExistence type="predicted"/>
<dbReference type="Proteomes" id="UP000294593">
    <property type="component" value="Unassembled WGS sequence"/>
</dbReference>
<dbReference type="EMBL" id="SNXW01000004">
    <property type="protein sequence ID" value="TDP83810.1"/>
    <property type="molecule type" value="Genomic_DNA"/>
</dbReference>
<name>A0A4R6RCD3_9BURK</name>
<evidence type="ECO:0000313" key="2">
    <source>
        <dbReference type="EMBL" id="TDP83810.1"/>
    </source>
</evidence>
<feature type="chain" id="PRO_5020605521" evidence="1">
    <location>
        <begin position="42"/>
        <end position="305"/>
    </location>
</feature>
<reference evidence="2 3" key="1">
    <citation type="submission" date="2019-03" db="EMBL/GenBank/DDBJ databases">
        <title>Genomic Encyclopedia of Type Strains, Phase IV (KMG-IV): sequencing the most valuable type-strain genomes for metagenomic binning, comparative biology and taxonomic classification.</title>
        <authorList>
            <person name="Goeker M."/>
        </authorList>
    </citation>
    <scope>NUCLEOTIDE SEQUENCE [LARGE SCALE GENOMIC DNA]</scope>
    <source>
        <strain evidence="2 3">DSM 11901</strain>
    </source>
</reference>
<comment type="caution">
    <text evidence="2">The sequence shown here is derived from an EMBL/GenBank/DDBJ whole genome shotgun (WGS) entry which is preliminary data.</text>
</comment>
<evidence type="ECO:0000256" key="1">
    <source>
        <dbReference type="SAM" id="SignalP"/>
    </source>
</evidence>
<keyword evidence="1" id="KW-0732">Signal</keyword>
<accession>A0A4R6RCD3</accession>
<protein>
    <submittedName>
        <fullName evidence="2">DUF3034 family protein</fullName>
    </submittedName>
</protein>
<sequence>MLFSHRTIIASTGLFRLRAIPKAPAMAVACVALNLASVAMAGDRILATSGVSQVEGAAGGGLVPWAVVGGLGSSNQMGASAYATHIRTQGGYNLNIQGVAVGVNDTVEVSMARWSFKFSDTVPGETARMNVLGAKWRISGNALYDQDTWWPQISVGLQHKVNEDFGVVPQLLGARRNADTDLYISATKVWLGAVWGHNLLLNATLRATRANQFGLLGFGGDRSDSHSLMPELSMAVLLRDDLAVGAEFRAKPDKLSAFREENAYDAFVAWFPTRHVSLTAAWLELGNIANKPKQRSLYLSAQLAY</sequence>
<dbReference type="RefSeq" id="WP_208110746.1">
    <property type="nucleotide sequence ID" value="NZ_SNXW01000004.1"/>
</dbReference>
<organism evidence="2 3">
    <name type="scientific">Aquabacterium commune</name>
    <dbReference type="NCBI Taxonomy" id="70586"/>
    <lineage>
        <taxon>Bacteria</taxon>
        <taxon>Pseudomonadati</taxon>
        <taxon>Pseudomonadota</taxon>
        <taxon>Betaproteobacteria</taxon>
        <taxon>Burkholderiales</taxon>
        <taxon>Aquabacterium</taxon>
    </lineage>
</organism>
<keyword evidence="3" id="KW-1185">Reference proteome</keyword>
<evidence type="ECO:0000313" key="3">
    <source>
        <dbReference type="Proteomes" id="UP000294593"/>
    </source>
</evidence>
<dbReference type="AlphaFoldDB" id="A0A4R6RCD3"/>